<dbReference type="PRINTS" id="PR00176">
    <property type="entry name" value="NANEUSMPORT"/>
</dbReference>
<feature type="transmembrane region" description="Helical" evidence="6">
    <location>
        <begin position="370"/>
        <end position="394"/>
    </location>
</feature>
<evidence type="ECO:0000256" key="5">
    <source>
        <dbReference type="ARBA" id="ARBA00023136"/>
    </source>
</evidence>
<feature type="transmembrane region" description="Helical" evidence="6">
    <location>
        <begin position="191"/>
        <end position="214"/>
    </location>
</feature>
<keyword evidence="3 6" id="KW-0812">Transmembrane</keyword>
<dbReference type="EMBL" id="JAIXCQ010000011">
    <property type="protein sequence ID" value="MCA5894610.1"/>
    <property type="molecule type" value="Genomic_DNA"/>
</dbReference>
<accession>A0ABS7ZHV9</accession>
<dbReference type="RefSeq" id="WP_225563507.1">
    <property type="nucleotide sequence ID" value="NZ_JAIXCQ010000001.1"/>
</dbReference>
<dbReference type="NCBIfam" id="NF037979">
    <property type="entry name" value="Na_transp"/>
    <property type="match status" value="1"/>
</dbReference>
<feature type="transmembrane region" description="Helical" evidence="6">
    <location>
        <begin position="158"/>
        <end position="179"/>
    </location>
</feature>
<dbReference type="Pfam" id="PF00209">
    <property type="entry name" value="SNF"/>
    <property type="match status" value="1"/>
</dbReference>
<keyword evidence="2" id="KW-0813">Transport</keyword>
<protein>
    <submittedName>
        <fullName evidence="8">Sodium-dependent transporter</fullName>
    </submittedName>
</protein>
<feature type="transmembrane region" description="Helical" evidence="6">
    <location>
        <begin position="480"/>
        <end position="499"/>
    </location>
</feature>
<feature type="transmembrane region" description="Helical" evidence="6">
    <location>
        <begin position="234"/>
        <end position="258"/>
    </location>
</feature>
<keyword evidence="9" id="KW-1185">Reference proteome</keyword>
<sequence length="529" mass="57243">MSAPTTSGNHPPREQFSGQVGFILSAIGSAVGLGNIWRFPGVAYENGGGAFLIPYVIALLTAGIPILFLDYALGHRFRGGPPTVFRRVKRWLETLGWFQVMICFVIAIYYAAIIGWALSYFVYSFDLSWGDDTAGFFTGDYLQLSDTANGGAWFTLDFVPAVLIPLVLVWLAAIVVLVAGVAKGIQRANVVFLPLLVVAFGILVVRSLFLDGAVDGLNEFFTPNWTALGDPNVWIAAYSQIFFSLSVAFGIMITYASYRKRRANLTSPGLVVAFSNSGFELLAGIGVFSALGFLAHEQGVAVGDLEGISGPILSFVTFPAVVSQMPAGPLFGALFFGSLAMAGFTSLISILQVVSASFQEKFALRRQTAALWIGVVCAVLSVVGFSTTTGLFALDTIDNWSNNIGIVASAVLMCVFIVWALRRGPELRYHVNAISTFQVGRWWYACVGVIVPAVLAYMLVERIITLVEEPYEGYDPTYLLYVGWGTLVVLVVGAIALSLPRWRRDPEDFVAWPPFPSSSATTTSKEAAR</sequence>
<comment type="subcellular location">
    <subcellularLocation>
        <location evidence="1">Membrane</location>
        <topology evidence="1">Multi-pass membrane protein</topology>
    </subcellularLocation>
</comment>
<dbReference type="EMBL" id="JAIXCQ010000001">
    <property type="protein sequence ID" value="MCA5891777.1"/>
    <property type="molecule type" value="Genomic_DNA"/>
</dbReference>
<dbReference type="CDD" id="cd10334">
    <property type="entry name" value="SLC6sbd_u1"/>
    <property type="match status" value="1"/>
</dbReference>
<feature type="transmembrane region" description="Helical" evidence="6">
    <location>
        <begin position="400"/>
        <end position="421"/>
    </location>
</feature>
<evidence type="ECO:0000256" key="6">
    <source>
        <dbReference type="SAM" id="Phobius"/>
    </source>
</evidence>
<comment type="caution">
    <text evidence="8">The sequence shown here is derived from an EMBL/GenBank/DDBJ whole genome shotgun (WGS) entry which is preliminary data.</text>
</comment>
<organism evidence="8 9">
    <name type="scientific">Isoptericola luteus</name>
    <dbReference type="NCBI Taxonomy" id="2879484"/>
    <lineage>
        <taxon>Bacteria</taxon>
        <taxon>Bacillati</taxon>
        <taxon>Actinomycetota</taxon>
        <taxon>Actinomycetes</taxon>
        <taxon>Micrococcales</taxon>
        <taxon>Promicromonosporaceae</taxon>
        <taxon>Isoptericola</taxon>
    </lineage>
</organism>
<dbReference type="Proteomes" id="UP001319870">
    <property type="component" value="Unassembled WGS sequence"/>
</dbReference>
<evidence type="ECO:0000256" key="2">
    <source>
        <dbReference type="ARBA" id="ARBA00022448"/>
    </source>
</evidence>
<feature type="transmembrane region" description="Helical" evidence="6">
    <location>
        <begin position="94"/>
        <end position="123"/>
    </location>
</feature>
<reference evidence="8 9" key="1">
    <citation type="submission" date="2021-09" db="EMBL/GenBank/DDBJ databases">
        <title>Isoptericola luteus sp. nov., a novel bacterium isolated from Harbin, the capital city of Heilongjiang province.</title>
        <authorList>
            <person name="Li J."/>
        </authorList>
    </citation>
    <scope>NUCLEOTIDE SEQUENCE [LARGE SCALE GENOMIC DNA]</scope>
    <source>
        <strain evidence="8 9">NEAU-Y5</strain>
    </source>
</reference>
<keyword evidence="5 6" id="KW-0472">Membrane</keyword>
<dbReference type="InterPro" id="IPR000175">
    <property type="entry name" value="Na/ntran_symport"/>
</dbReference>
<gene>
    <name evidence="7" type="ORF">LEP48_00230</name>
    <name evidence="8" type="ORF">LEP48_14820</name>
</gene>
<evidence type="ECO:0000256" key="1">
    <source>
        <dbReference type="ARBA" id="ARBA00004141"/>
    </source>
</evidence>
<dbReference type="PANTHER" id="PTHR42948">
    <property type="entry name" value="TRANSPORTER"/>
    <property type="match status" value="1"/>
</dbReference>
<evidence type="ECO:0000256" key="3">
    <source>
        <dbReference type="ARBA" id="ARBA00022692"/>
    </source>
</evidence>
<feature type="transmembrane region" description="Helical" evidence="6">
    <location>
        <begin position="442"/>
        <end position="460"/>
    </location>
</feature>
<feature type="transmembrane region" description="Helical" evidence="6">
    <location>
        <begin position="270"/>
        <end position="295"/>
    </location>
</feature>
<feature type="transmembrane region" description="Helical" evidence="6">
    <location>
        <begin position="51"/>
        <end position="73"/>
    </location>
</feature>
<proteinExistence type="predicted"/>
<dbReference type="PROSITE" id="PS50267">
    <property type="entry name" value="NA_NEUROTRAN_SYMP_3"/>
    <property type="match status" value="1"/>
</dbReference>
<dbReference type="PANTHER" id="PTHR42948:SF1">
    <property type="entry name" value="TRANSPORTER"/>
    <property type="match status" value="1"/>
</dbReference>
<evidence type="ECO:0000313" key="9">
    <source>
        <dbReference type="Proteomes" id="UP001319870"/>
    </source>
</evidence>
<evidence type="ECO:0000256" key="4">
    <source>
        <dbReference type="ARBA" id="ARBA00022989"/>
    </source>
</evidence>
<dbReference type="SUPFAM" id="SSF161070">
    <property type="entry name" value="SNF-like"/>
    <property type="match status" value="1"/>
</dbReference>
<name>A0ABS7ZHV9_9MICO</name>
<dbReference type="InterPro" id="IPR037272">
    <property type="entry name" value="SNS_sf"/>
</dbReference>
<feature type="transmembrane region" description="Helical" evidence="6">
    <location>
        <begin position="333"/>
        <end position="358"/>
    </location>
</feature>
<evidence type="ECO:0000313" key="7">
    <source>
        <dbReference type="EMBL" id="MCA5891777.1"/>
    </source>
</evidence>
<keyword evidence="4 6" id="KW-1133">Transmembrane helix</keyword>
<evidence type="ECO:0000313" key="8">
    <source>
        <dbReference type="EMBL" id="MCA5894610.1"/>
    </source>
</evidence>
<feature type="transmembrane region" description="Helical" evidence="6">
    <location>
        <begin position="20"/>
        <end position="39"/>
    </location>
</feature>